<name>A0A9D5HKS6_9LILI</name>
<protein>
    <submittedName>
        <fullName evidence="1">Uncharacterized protein</fullName>
    </submittedName>
</protein>
<evidence type="ECO:0000313" key="1">
    <source>
        <dbReference type="EMBL" id="KAJ0980430.1"/>
    </source>
</evidence>
<organism evidence="1 2">
    <name type="scientific">Dioscorea zingiberensis</name>
    <dbReference type="NCBI Taxonomy" id="325984"/>
    <lineage>
        <taxon>Eukaryota</taxon>
        <taxon>Viridiplantae</taxon>
        <taxon>Streptophyta</taxon>
        <taxon>Embryophyta</taxon>
        <taxon>Tracheophyta</taxon>
        <taxon>Spermatophyta</taxon>
        <taxon>Magnoliopsida</taxon>
        <taxon>Liliopsida</taxon>
        <taxon>Dioscoreales</taxon>
        <taxon>Dioscoreaceae</taxon>
        <taxon>Dioscorea</taxon>
    </lineage>
</organism>
<dbReference type="AlphaFoldDB" id="A0A9D5HKS6"/>
<sequence length="180" mass="18491">METSPAELVQEVVLGLVEASEVEVVVVVEALGRGGGRLGGGAGAGGGAGGGFEGHGGDCSFQDAVNGVPRGIVAEKLGNKGLDVGDLRVAMDGGVDKVMEHFLGKGGNFWMDAGAENDELVVAEEGQKGEDAILLIVGPRDDLEESNAGMDEVAKEELEGDGEEIEMALETKRREGKSRV</sequence>
<keyword evidence="2" id="KW-1185">Reference proteome</keyword>
<dbReference type="Proteomes" id="UP001085076">
    <property type="component" value="Miscellaneous, Linkage group lg02"/>
</dbReference>
<accession>A0A9D5HKS6</accession>
<dbReference type="EMBL" id="JAGGNH010000002">
    <property type="protein sequence ID" value="KAJ0980430.1"/>
    <property type="molecule type" value="Genomic_DNA"/>
</dbReference>
<gene>
    <name evidence="1" type="ORF">J5N97_008685</name>
</gene>
<comment type="caution">
    <text evidence="1">The sequence shown here is derived from an EMBL/GenBank/DDBJ whole genome shotgun (WGS) entry which is preliminary data.</text>
</comment>
<reference evidence="1" key="2">
    <citation type="journal article" date="2022" name="Hortic Res">
        <title>The genome of Dioscorea zingiberensis sheds light on the biosynthesis, origin and evolution of the medicinally important diosgenin saponins.</title>
        <authorList>
            <person name="Li Y."/>
            <person name="Tan C."/>
            <person name="Li Z."/>
            <person name="Guo J."/>
            <person name="Li S."/>
            <person name="Chen X."/>
            <person name="Wang C."/>
            <person name="Dai X."/>
            <person name="Yang H."/>
            <person name="Song W."/>
            <person name="Hou L."/>
            <person name="Xu J."/>
            <person name="Tong Z."/>
            <person name="Xu A."/>
            <person name="Yuan X."/>
            <person name="Wang W."/>
            <person name="Yang Q."/>
            <person name="Chen L."/>
            <person name="Sun Z."/>
            <person name="Wang K."/>
            <person name="Pan B."/>
            <person name="Chen J."/>
            <person name="Bao Y."/>
            <person name="Liu F."/>
            <person name="Qi X."/>
            <person name="Gang D.R."/>
            <person name="Wen J."/>
            <person name="Li J."/>
        </authorList>
    </citation>
    <scope>NUCLEOTIDE SEQUENCE</scope>
    <source>
        <strain evidence="1">Dzin_1.0</strain>
    </source>
</reference>
<reference evidence="1" key="1">
    <citation type="submission" date="2021-03" db="EMBL/GenBank/DDBJ databases">
        <authorList>
            <person name="Li Z."/>
            <person name="Yang C."/>
        </authorList>
    </citation>
    <scope>NUCLEOTIDE SEQUENCE</scope>
    <source>
        <strain evidence="1">Dzin_1.0</strain>
        <tissue evidence="1">Leaf</tissue>
    </source>
</reference>
<evidence type="ECO:0000313" key="2">
    <source>
        <dbReference type="Proteomes" id="UP001085076"/>
    </source>
</evidence>
<proteinExistence type="predicted"/>